<evidence type="ECO:0000313" key="7">
    <source>
        <dbReference type="Proteomes" id="UP000676310"/>
    </source>
</evidence>
<evidence type="ECO:0000259" key="5">
    <source>
        <dbReference type="PROSITE" id="PS51194"/>
    </source>
</evidence>
<comment type="caution">
    <text evidence="6">The sequence shown here is derived from an EMBL/GenBank/DDBJ whole genome shotgun (WGS) entry which is preliminary data.</text>
</comment>
<dbReference type="Pfam" id="PF00271">
    <property type="entry name" value="Helicase_C"/>
    <property type="match status" value="1"/>
</dbReference>
<evidence type="ECO:0000259" key="4">
    <source>
        <dbReference type="PROSITE" id="PS51192"/>
    </source>
</evidence>
<dbReference type="PROSITE" id="PS51192">
    <property type="entry name" value="HELICASE_ATP_BIND_1"/>
    <property type="match status" value="1"/>
</dbReference>
<dbReference type="CDD" id="cd18008">
    <property type="entry name" value="DEXDc_SHPRH-like"/>
    <property type="match status" value="1"/>
</dbReference>
<dbReference type="OrthoDB" id="448448at2759"/>
<dbReference type="InterPro" id="IPR038718">
    <property type="entry name" value="SNF2-like_sf"/>
</dbReference>
<dbReference type="Gene3D" id="3.40.50.300">
    <property type="entry name" value="P-loop containing nucleotide triphosphate hydrolases"/>
    <property type="match status" value="1"/>
</dbReference>
<feature type="domain" description="Helicase ATP-binding" evidence="4">
    <location>
        <begin position="304"/>
        <end position="420"/>
    </location>
</feature>
<protein>
    <submittedName>
        <fullName evidence="6">Uncharacterized protein</fullName>
    </submittedName>
</protein>
<keyword evidence="3" id="KW-0067">ATP-binding</keyword>
<evidence type="ECO:0000256" key="2">
    <source>
        <dbReference type="ARBA" id="ARBA00022801"/>
    </source>
</evidence>
<name>A0A8J2HS23_9PLEO</name>
<keyword evidence="7" id="KW-1185">Reference proteome</keyword>
<organism evidence="6 7">
    <name type="scientific">Alternaria atra</name>
    <dbReference type="NCBI Taxonomy" id="119953"/>
    <lineage>
        <taxon>Eukaryota</taxon>
        <taxon>Fungi</taxon>
        <taxon>Dikarya</taxon>
        <taxon>Ascomycota</taxon>
        <taxon>Pezizomycotina</taxon>
        <taxon>Dothideomycetes</taxon>
        <taxon>Pleosporomycetidae</taxon>
        <taxon>Pleosporales</taxon>
        <taxon>Pleosporineae</taxon>
        <taxon>Pleosporaceae</taxon>
        <taxon>Alternaria</taxon>
        <taxon>Alternaria sect. Ulocladioides</taxon>
    </lineage>
</organism>
<dbReference type="Gene3D" id="3.40.50.10810">
    <property type="entry name" value="Tandem AAA-ATPase domain"/>
    <property type="match status" value="1"/>
</dbReference>
<dbReference type="Proteomes" id="UP000676310">
    <property type="component" value="Unassembled WGS sequence"/>
</dbReference>
<dbReference type="SUPFAM" id="SSF52540">
    <property type="entry name" value="P-loop containing nucleoside triphosphate hydrolases"/>
    <property type="match status" value="1"/>
</dbReference>
<dbReference type="GO" id="GO:0008094">
    <property type="term" value="F:ATP-dependent activity, acting on DNA"/>
    <property type="evidence" value="ECO:0007669"/>
    <property type="project" value="TreeGrafter"/>
</dbReference>
<proteinExistence type="predicted"/>
<dbReference type="GeneID" id="67016940"/>
<dbReference type="SMART" id="SM00490">
    <property type="entry name" value="HELICc"/>
    <property type="match status" value="1"/>
</dbReference>
<dbReference type="PANTHER" id="PTHR45626:SF22">
    <property type="entry name" value="DNA REPAIR PROTEIN RAD5"/>
    <property type="match status" value="1"/>
</dbReference>
<dbReference type="GO" id="GO:0006281">
    <property type="term" value="P:DNA repair"/>
    <property type="evidence" value="ECO:0007669"/>
    <property type="project" value="TreeGrafter"/>
</dbReference>
<dbReference type="InterPro" id="IPR050628">
    <property type="entry name" value="SNF2_RAD54_helicase_TF"/>
</dbReference>
<keyword evidence="2" id="KW-0378">Hydrolase</keyword>
<evidence type="ECO:0000256" key="1">
    <source>
        <dbReference type="ARBA" id="ARBA00022741"/>
    </source>
</evidence>
<feature type="domain" description="Helicase C-terminal" evidence="5">
    <location>
        <begin position="656"/>
        <end position="817"/>
    </location>
</feature>
<dbReference type="CDD" id="cd18793">
    <property type="entry name" value="SF2_C_SNF"/>
    <property type="match status" value="1"/>
</dbReference>
<dbReference type="InterPro" id="IPR001650">
    <property type="entry name" value="Helicase_C-like"/>
</dbReference>
<dbReference type="InterPro" id="IPR000330">
    <property type="entry name" value="SNF2_N"/>
</dbReference>
<dbReference type="GO" id="GO:0005634">
    <property type="term" value="C:nucleus"/>
    <property type="evidence" value="ECO:0007669"/>
    <property type="project" value="TreeGrafter"/>
</dbReference>
<sequence>MLTCLPEIVLDDLAAPASKRRRLDTPRTGGVAVKSACDASQWNPSAQTTPVPSTGAITEEICESTLVCYGMISDLIVNVHPHHVASSVSTQHPTRFEPPRALHYGITDTPIGRLDDYGGELLRRLVADNELTLQYVLSSAPLAPTTERKLPQNASQFLGVMIYGPRRRFSDVGDFMTQAGCYLDDPVGCDWNVPYMNPQCLFSLHERPPMTFELLPLQQPHIDNFTRASFDILSAFETTDDLELSANPTALRTELKLSQFKRRSPSYVWDFYRINSDSGAAELIQCLGITNTKACRRKLCESRLLTPTSHVHDDRLTWFIHHGKQKFKLKNKKRPPEIVFTTYQTIERESRRGVQSSDSILNHHWRRVILDEAHTIRNHKTSTAQAIAALRATSRWAVSGTPIQNSLLDFHGLFRFLHFSPYDDPKVFDDDISNMWRVKPVNEAAETFKRLLSCVMLRRTKAILDLPCRDDKLMRVPFSHEEKEHYRQIEQPVVDMLDRTTESGGHTHVPWMNAIQQINKLRLVCNLGVFVPSQSNCFPQPGNIDEKTSVMNARYSMDGGSCELCLQPVETLTFGSGLRDTTQPQVYYSACSKFYCADCAASLQYRSADPCACMEQSPSCQLRPLASFLFTPSLTPTEGLSPSSIDWDHSNDISSKVWALVSQIKSRPQEKHVVFSSWTSSLDMVEKALRCDPNNIIQSVRIDGTVQSKHRSHAIQQLHDDQSIRVILITIACGACGLDLTAASTVHLLEPQWNPSLEDQALARVHRLGQTRPVTTIRYVMEDSFEEHVLKIQDRKKLLATTLLSNSSSLESLRRLLHERKDGADFKQGATTS</sequence>
<dbReference type="GO" id="GO:0016787">
    <property type="term" value="F:hydrolase activity"/>
    <property type="evidence" value="ECO:0007669"/>
    <property type="project" value="UniProtKB-KW"/>
</dbReference>
<keyword evidence="1" id="KW-0547">Nucleotide-binding</keyword>
<dbReference type="GO" id="GO:0005524">
    <property type="term" value="F:ATP binding"/>
    <property type="evidence" value="ECO:0007669"/>
    <property type="project" value="UniProtKB-KW"/>
</dbReference>
<dbReference type="Pfam" id="PF00176">
    <property type="entry name" value="SNF2-rel_dom"/>
    <property type="match status" value="1"/>
</dbReference>
<evidence type="ECO:0000256" key="3">
    <source>
        <dbReference type="ARBA" id="ARBA00022840"/>
    </source>
</evidence>
<dbReference type="EMBL" id="CAJRGZ010000015">
    <property type="protein sequence ID" value="CAG5139582.1"/>
    <property type="molecule type" value="Genomic_DNA"/>
</dbReference>
<dbReference type="InterPro" id="IPR014001">
    <property type="entry name" value="Helicase_ATP-bd"/>
</dbReference>
<dbReference type="InterPro" id="IPR027417">
    <property type="entry name" value="P-loop_NTPase"/>
</dbReference>
<dbReference type="PANTHER" id="PTHR45626">
    <property type="entry name" value="TRANSCRIPTION TERMINATION FACTOR 2-RELATED"/>
    <property type="match status" value="1"/>
</dbReference>
<accession>A0A8J2HS23</accession>
<dbReference type="AlphaFoldDB" id="A0A8J2HS23"/>
<evidence type="ECO:0000313" key="6">
    <source>
        <dbReference type="EMBL" id="CAG5139582.1"/>
    </source>
</evidence>
<dbReference type="PROSITE" id="PS51194">
    <property type="entry name" value="HELICASE_CTER"/>
    <property type="match status" value="1"/>
</dbReference>
<gene>
    <name evidence="6" type="ORF">ALTATR162_LOCUS519</name>
</gene>
<reference evidence="6" key="1">
    <citation type="submission" date="2021-05" db="EMBL/GenBank/DDBJ databases">
        <authorList>
            <person name="Stam R."/>
        </authorList>
    </citation>
    <scope>NUCLEOTIDE SEQUENCE</scope>
    <source>
        <strain evidence="6">CS162</strain>
    </source>
</reference>
<dbReference type="InterPro" id="IPR049730">
    <property type="entry name" value="SNF2/RAD54-like_C"/>
</dbReference>
<dbReference type="RefSeq" id="XP_043164048.1">
    <property type="nucleotide sequence ID" value="XM_043308113.1"/>
</dbReference>